<dbReference type="EMBL" id="NIRR01000012">
    <property type="protein sequence ID" value="OWP63359.1"/>
    <property type="molecule type" value="Genomic_DNA"/>
</dbReference>
<evidence type="ECO:0000313" key="4">
    <source>
        <dbReference type="EMBL" id="OWP63359.1"/>
    </source>
</evidence>
<reference evidence="4 5" key="1">
    <citation type="submission" date="2017-06" db="EMBL/GenBank/DDBJ databases">
        <title>Hymenobacter amundsenii sp. nov. isolated from regoliths in Antarctica.</title>
        <authorList>
            <person name="Sedlacek I."/>
            <person name="Kralova S."/>
            <person name="Pantucek R."/>
            <person name="Svec P."/>
            <person name="Holochova P."/>
            <person name="Stankova E."/>
            <person name="Vrbovska V."/>
            <person name="Busse H.-J."/>
        </authorList>
    </citation>
    <scope>NUCLEOTIDE SEQUENCE [LARGE SCALE GENOMIC DNA]</scope>
    <source>
        <strain evidence="4 5">CCM 8682</strain>
    </source>
</reference>
<dbReference type="Proteomes" id="UP000197277">
    <property type="component" value="Unassembled WGS sequence"/>
</dbReference>
<proteinExistence type="predicted"/>
<sequence>MLSRPMLKWYFCAALLLGLLSGRPAAAYSVLTHQANIDSTWEPCMLPLLKARYPGATAEEFIEAKSYAYGGSILQDMGYYPFGSELFTNLTHYVRSGDFVRNLLAEAHSRNEYAFALGALAHYAADINGHPAGTNKAMPSVYPELKAKFGNSITYEEAPVQHTQLEFAFDVVQVASGRYRSADYQRSIGFKVNKPVLERAFLKTYGLELGQVILNVDLAVGSFRFAVRNLIPIASRAAWQSKKSEIRKEVPQARRREYVYKDSQHEYEEKYGTEYEHPGFGARIVSYFIRILPKIGPLKPFAFKLPTPEAQALFKSSFRQVMKDYCRLLKDQPRDTIAAPPALPNADFDTGKPTRAGEYPLTDATYGEWLRTLADKKFENLSAAQKQNLLAFFQGPEKTPLDEEEKEKDKRRKTREALQALKATAPVAERP</sequence>
<name>A0A246FKY7_9BACT</name>
<dbReference type="InterPro" id="IPR029002">
    <property type="entry name" value="PLPC/GPLD1"/>
</dbReference>
<dbReference type="Pfam" id="PF00882">
    <property type="entry name" value="Zn_dep_PLPC"/>
    <property type="match status" value="1"/>
</dbReference>
<protein>
    <recommendedName>
        <fullName evidence="3">Phospholipase C/D domain-containing protein</fullName>
    </recommendedName>
</protein>
<keyword evidence="5" id="KW-1185">Reference proteome</keyword>
<feature type="chain" id="PRO_5012602804" description="Phospholipase C/D domain-containing protein" evidence="2">
    <location>
        <begin position="28"/>
        <end position="431"/>
    </location>
</feature>
<keyword evidence="2" id="KW-0732">Signal</keyword>
<gene>
    <name evidence="4" type="ORF">CDA63_09120</name>
</gene>
<dbReference type="RefSeq" id="WP_088464148.1">
    <property type="nucleotide sequence ID" value="NZ_NIRR01000012.1"/>
</dbReference>
<feature type="signal peptide" evidence="2">
    <location>
        <begin position="1"/>
        <end position="27"/>
    </location>
</feature>
<comment type="caution">
    <text evidence="4">The sequence shown here is derived from an EMBL/GenBank/DDBJ whole genome shotgun (WGS) entry which is preliminary data.</text>
</comment>
<evidence type="ECO:0000256" key="2">
    <source>
        <dbReference type="SAM" id="SignalP"/>
    </source>
</evidence>
<feature type="domain" description="Phospholipase C/D" evidence="3">
    <location>
        <begin position="46"/>
        <end position="210"/>
    </location>
</feature>
<dbReference type="OrthoDB" id="648959at2"/>
<dbReference type="AlphaFoldDB" id="A0A246FKY7"/>
<accession>A0A246FKY7</accession>
<evidence type="ECO:0000313" key="5">
    <source>
        <dbReference type="Proteomes" id="UP000197277"/>
    </source>
</evidence>
<evidence type="ECO:0000256" key="1">
    <source>
        <dbReference type="SAM" id="MobiDB-lite"/>
    </source>
</evidence>
<feature type="region of interest" description="Disordered" evidence="1">
    <location>
        <begin position="336"/>
        <end position="356"/>
    </location>
</feature>
<organism evidence="4 5">
    <name type="scientific">Hymenobacter amundsenii</name>
    <dbReference type="NCBI Taxonomy" id="2006685"/>
    <lineage>
        <taxon>Bacteria</taxon>
        <taxon>Pseudomonadati</taxon>
        <taxon>Bacteroidota</taxon>
        <taxon>Cytophagia</taxon>
        <taxon>Cytophagales</taxon>
        <taxon>Hymenobacteraceae</taxon>
        <taxon>Hymenobacter</taxon>
    </lineage>
</organism>
<evidence type="ECO:0000259" key="3">
    <source>
        <dbReference type="Pfam" id="PF00882"/>
    </source>
</evidence>
<feature type="region of interest" description="Disordered" evidence="1">
    <location>
        <begin position="392"/>
        <end position="431"/>
    </location>
</feature>